<evidence type="ECO:0000313" key="2">
    <source>
        <dbReference type="EMBL" id="KAK5174724.1"/>
    </source>
</evidence>
<gene>
    <name evidence="2" type="ORF">LTR77_001806</name>
</gene>
<dbReference type="GeneID" id="89923153"/>
<keyword evidence="3" id="KW-1185">Reference proteome</keyword>
<feature type="region of interest" description="Disordered" evidence="1">
    <location>
        <begin position="1"/>
        <end position="36"/>
    </location>
</feature>
<protein>
    <submittedName>
        <fullName evidence="2">Uncharacterized protein</fullName>
    </submittedName>
</protein>
<dbReference type="Proteomes" id="UP001337655">
    <property type="component" value="Unassembled WGS sequence"/>
</dbReference>
<sequence length="286" mass="32335">MSTDDLTSAVADLQLTETPAGEPEAPQPPVGEESPELLAESSFPEWSWPATPLGLLDKFSGEVRNQIYGHLLDGNLVRNAFYKAENGETKAVEYYKDYRLSNLAHGIKFRTNIMLTSKAVYAEAKAVLLKRNDFVIFSWQWDPFLHSGEVPFMALLIEHNVPTISSATDNFDYESMRLHFRHREWPQNESRAHNAESLIMLACDLGHLFQVISCYAVNRLMAGTVMLKDAHNGTLKSFTGPSDELDKAHELTIELRQLPNKRDVYAEAARMLYQLQHPVCPALRLT</sequence>
<dbReference type="AlphaFoldDB" id="A0AAV9PR08"/>
<dbReference type="RefSeq" id="XP_064663393.1">
    <property type="nucleotide sequence ID" value="XM_064799066.1"/>
</dbReference>
<dbReference type="EMBL" id="JAVRRT010000002">
    <property type="protein sequence ID" value="KAK5174724.1"/>
    <property type="molecule type" value="Genomic_DNA"/>
</dbReference>
<accession>A0AAV9PR08</accession>
<evidence type="ECO:0000313" key="3">
    <source>
        <dbReference type="Proteomes" id="UP001337655"/>
    </source>
</evidence>
<proteinExistence type="predicted"/>
<comment type="caution">
    <text evidence="2">The sequence shown here is derived from an EMBL/GenBank/DDBJ whole genome shotgun (WGS) entry which is preliminary data.</text>
</comment>
<evidence type="ECO:0000256" key="1">
    <source>
        <dbReference type="SAM" id="MobiDB-lite"/>
    </source>
</evidence>
<name>A0AAV9PR08_9PEZI</name>
<organism evidence="2 3">
    <name type="scientific">Saxophila tyrrhenica</name>
    <dbReference type="NCBI Taxonomy" id="1690608"/>
    <lineage>
        <taxon>Eukaryota</taxon>
        <taxon>Fungi</taxon>
        <taxon>Dikarya</taxon>
        <taxon>Ascomycota</taxon>
        <taxon>Pezizomycotina</taxon>
        <taxon>Dothideomycetes</taxon>
        <taxon>Dothideomycetidae</taxon>
        <taxon>Mycosphaerellales</taxon>
        <taxon>Extremaceae</taxon>
        <taxon>Saxophila</taxon>
    </lineage>
</organism>
<reference evidence="2 3" key="1">
    <citation type="submission" date="2023-08" db="EMBL/GenBank/DDBJ databases">
        <title>Black Yeasts Isolated from many extreme environments.</title>
        <authorList>
            <person name="Coleine C."/>
            <person name="Stajich J.E."/>
            <person name="Selbmann L."/>
        </authorList>
    </citation>
    <scope>NUCLEOTIDE SEQUENCE [LARGE SCALE GENOMIC DNA]</scope>
    <source>
        <strain evidence="2 3">CCFEE 5935</strain>
    </source>
</reference>